<dbReference type="SUPFAM" id="SSF46565">
    <property type="entry name" value="Chaperone J-domain"/>
    <property type="match status" value="1"/>
</dbReference>
<evidence type="ECO:0000259" key="3">
    <source>
        <dbReference type="PROSITE" id="PS50076"/>
    </source>
</evidence>
<feature type="compositionally biased region" description="Basic and acidic residues" evidence="2">
    <location>
        <begin position="1"/>
        <end position="13"/>
    </location>
</feature>
<protein>
    <submittedName>
        <fullName evidence="4">Putative chaperone protein DNAJ</fullName>
    </submittedName>
</protein>
<dbReference type="PRINTS" id="PR00625">
    <property type="entry name" value="JDOMAIN"/>
</dbReference>
<dbReference type="GO" id="GO:0005739">
    <property type="term" value="C:mitochondrion"/>
    <property type="evidence" value="ECO:0007669"/>
    <property type="project" value="GOC"/>
</dbReference>
<evidence type="ECO:0000256" key="2">
    <source>
        <dbReference type="SAM" id="MobiDB-lite"/>
    </source>
</evidence>
<dbReference type="PROSITE" id="PS00636">
    <property type="entry name" value="DNAJ_1"/>
    <property type="match status" value="1"/>
</dbReference>
<keyword evidence="1" id="KW-0143">Chaperone</keyword>
<dbReference type="InterPro" id="IPR024586">
    <property type="entry name" value="DnaJ-like_C11_C"/>
</dbReference>
<feature type="domain" description="J" evidence="3">
    <location>
        <begin position="33"/>
        <end position="103"/>
    </location>
</feature>
<dbReference type="Pfam" id="PF11875">
    <property type="entry name" value="DnaJ-like_C11_C"/>
    <property type="match status" value="1"/>
</dbReference>
<dbReference type="InterPro" id="IPR018253">
    <property type="entry name" value="DnaJ_domain_CS"/>
</dbReference>
<dbReference type="GO" id="GO:0042407">
    <property type="term" value="P:cristae formation"/>
    <property type="evidence" value="ECO:0007669"/>
    <property type="project" value="TreeGrafter"/>
</dbReference>
<feature type="compositionally biased region" description="Polar residues" evidence="2">
    <location>
        <begin position="272"/>
        <end position="284"/>
    </location>
</feature>
<feature type="non-terminal residue" evidence="4">
    <location>
        <position position="742"/>
    </location>
</feature>
<dbReference type="InterPro" id="IPR001623">
    <property type="entry name" value="DnaJ_domain"/>
</dbReference>
<feature type="region of interest" description="Disordered" evidence="2">
    <location>
        <begin position="170"/>
        <end position="222"/>
    </location>
</feature>
<dbReference type="VEuPathDB" id="TriTrypDB:TvY486_0700820"/>
<dbReference type="CDD" id="cd06257">
    <property type="entry name" value="DnaJ"/>
    <property type="match status" value="1"/>
</dbReference>
<evidence type="ECO:0000313" key="4">
    <source>
        <dbReference type="EMBL" id="CCC48739.1"/>
    </source>
</evidence>
<dbReference type="PROSITE" id="PS50076">
    <property type="entry name" value="DNAJ_2"/>
    <property type="match status" value="1"/>
</dbReference>
<accession>G0TXP8</accession>
<feature type="compositionally biased region" description="Acidic residues" evidence="2">
    <location>
        <begin position="18"/>
        <end position="28"/>
    </location>
</feature>
<dbReference type="Pfam" id="PF00226">
    <property type="entry name" value="DnaJ"/>
    <property type="match status" value="1"/>
</dbReference>
<feature type="compositionally biased region" description="Polar residues" evidence="2">
    <location>
        <begin position="726"/>
        <end position="742"/>
    </location>
</feature>
<reference evidence="4" key="1">
    <citation type="journal article" date="2012" name="Proc. Natl. Acad. Sci. U.S.A.">
        <title>Antigenic diversity is generated by distinct evolutionary mechanisms in African trypanosome species.</title>
        <authorList>
            <person name="Jackson A.P."/>
            <person name="Berry A."/>
            <person name="Aslett M."/>
            <person name="Allison H.C."/>
            <person name="Burton P."/>
            <person name="Vavrova-Anderson J."/>
            <person name="Brown R."/>
            <person name="Browne H."/>
            <person name="Corton N."/>
            <person name="Hauser H."/>
            <person name="Gamble J."/>
            <person name="Gilderthorp R."/>
            <person name="Marcello L."/>
            <person name="McQuillan J."/>
            <person name="Otto T.D."/>
            <person name="Quail M.A."/>
            <person name="Sanders M.J."/>
            <person name="van Tonder A."/>
            <person name="Ginger M.L."/>
            <person name="Field M.C."/>
            <person name="Barry J.D."/>
            <person name="Hertz-Fowler C."/>
            <person name="Berriman M."/>
        </authorList>
    </citation>
    <scope>NUCLEOTIDE SEQUENCE</scope>
    <source>
        <strain evidence="4">Y486</strain>
    </source>
</reference>
<feature type="compositionally biased region" description="Low complexity" evidence="2">
    <location>
        <begin position="183"/>
        <end position="193"/>
    </location>
</feature>
<dbReference type="InterPro" id="IPR052243">
    <property type="entry name" value="Mito_inner_membrane_organizer"/>
</dbReference>
<dbReference type="PANTHER" id="PTHR44157:SF1">
    <property type="entry name" value="DNAJ HOMOLOG SUBFAMILY C MEMBER 11"/>
    <property type="match status" value="1"/>
</dbReference>
<proteinExistence type="predicted"/>
<sequence>MHNIDSDEDKRESVLLQDEGEEEDDSMEPDPCGYYATLGVGLATSQADIRRAFLHLSQSYHTDKHCGSSEEMQQLMNERFQQLMEAYAVLSDVKKRAAYDAGGSMGVKRMALVPEQVTQRDDILRYVKTLEREAELLRLSKLLSTSSTTVVTFSLWNLIEHLVMSSAVNPPTTAETVDESSEEVASSSDNAVVTDQLVPSPDAVGESTDTTESPADNGGPLNASVSVREVILDGERQLVLVPSMEAQHQMRQRIAATMGVGGDGIGSENAVGGTTNPQSSLSQNADRSNRKLFLIANVFRSAIPTKLLFRHSVHHYVSPSLSIRMQTDARHEGRQPQLQCTGTISYHLGHISLYSLSCCLAVNRLHLFCAWEHVLNELWKLRAKLVLLSGLHLLPRYEVALKRFLSPECEMENTWVMSLGKHGLFRSTLTQIKSCGAQRHLGLTLGFRSLNLGIVNVVPKLFGDTEAGKHGTMRGRVEQTANIDLLSGEAHVGLSTWFYISKWYHIGLNFSTILPCSHGPLRHLAIFGRQSDYHATIQLSLLYERGGHSVHIPIVLFHSTRVRDALLWLLTPVTLYRITRVLLKPYRSLRAATHFRKCRLEHMAEMDVARMRAMMEQKALGEISMRNRLEEESVGGLVIVNAKYGVLNPRYPESLVLSAESECSDKHAVKAGKGWKKWLRCCSRCRRWWWWCRCDPEQRQQQQMDGNRNVGVSPTMRVNSDDVLQEGTNTNGNKAEHMTTPT</sequence>
<evidence type="ECO:0000256" key="1">
    <source>
        <dbReference type="ARBA" id="ARBA00023186"/>
    </source>
</evidence>
<gene>
    <name evidence="4" type="ORF">TVY486_0700820</name>
</gene>
<name>G0TXP8_TRYVY</name>
<dbReference type="EMBL" id="HE573023">
    <property type="protein sequence ID" value="CCC48739.1"/>
    <property type="molecule type" value="Genomic_DNA"/>
</dbReference>
<feature type="region of interest" description="Disordered" evidence="2">
    <location>
        <begin position="265"/>
        <end position="284"/>
    </location>
</feature>
<dbReference type="Gene3D" id="1.10.287.110">
    <property type="entry name" value="DnaJ domain"/>
    <property type="match status" value="1"/>
</dbReference>
<dbReference type="InterPro" id="IPR036869">
    <property type="entry name" value="J_dom_sf"/>
</dbReference>
<dbReference type="SMART" id="SM00271">
    <property type="entry name" value="DnaJ"/>
    <property type="match status" value="1"/>
</dbReference>
<feature type="region of interest" description="Disordered" evidence="2">
    <location>
        <begin position="1"/>
        <end position="30"/>
    </location>
</feature>
<dbReference type="AlphaFoldDB" id="G0TXP8"/>
<dbReference type="PANTHER" id="PTHR44157">
    <property type="entry name" value="DNAJ HOMOLOG SUBFAMILY C MEMBER 11"/>
    <property type="match status" value="1"/>
</dbReference>
<organism evidence="4">
    <name type="scientific">Trypanosoma vivax (strain Y486)</name>
    <dbReference type="NCBI Taxonomy" id="1055687"/>
    <lineage>
        <taxon>Eukaryota</taxon>
        <taxon>Discoba</taxon>
        <taxon>Euglenozoa</taxon>
        <taxon>Kinetoplastea</taxon>
        <taxon>Metakinetoplastina</taxon>
        <taxon>Trypanosomatida</taxon>
        <taxon>Trypanosomatidae</taxon>
        <taxon>Trypanosoma</taxon>
        <taxon>Duttonella</taxon>
    </lineage>
</organism>
<feature type="region of interest" description="Disordered" evidence="2">
    <location>
        <begin position="722"/>
        <end position="742"/>
    </location>
</feature>